<gene>
    <name evidence="1" type="ORF">V6N12_065258</name>
</gene>
<proteinExistence type="predicted"/>
<evidence type="ECO:0000313" key="1">
    <source>
        <dbReference type="EMBL" id="KAK8596779.1"/>
    </source>
</evidence>
<keyword evidence="2" id="KW-1185">Reference proteome</keyword>
<organism evidence="1 2">
    <name type="scientific">Hibiscus sabdariffa</name>
    <name type="common">roselle</name>
    <dbReference type="NCBI Taxonomy" id="183260"/>
    <lineage>
        <taxon>Eukaryota</taxon>
        <taxon>Viridiplantae</taxon>
        <taxon>Streptophyta</taxon>
        <taxon>Embryophyta</taxon>
        <taxon>Tracheophyta</taxon>
        <taxon>Spermatophyta</taxon>
        <taxon>Magnoliopsida</taxon>
        <taxon>eudicotyledons</taxon>
        <taxon>Gunneridae</taxon>
        <taxon>Pentapetalae</taxon>
        <taxon>rosids</taxon>
        <taxon>malvids</taxon>
        <taxon>Malvales</taxon>
        <taxon>Malvaceae</taxon>
        <taxon>Malvoideae</taxon>
        <taxon>Hibiscus</taxon>
    </lineage>
</organism>
<sequence>MEVGISSGSISPTAPCGTIIAPYDDPTISSSIAYVILEEGIVVSAPHEGHVVPAADAPIGGTASSTALNEEDVLAGANTVDMLVIVSVDDIDFPLLRSASKAQKNKDKDTFTGSTNKFEVLNCIVHEEKCQQPIPASLGVATLLKEIKIKKKEVLGKVSKSAECNGSGLPSVFLSMIVCF</sequence>
<accession>A0ABR2G978</accession>
<reference evidence="1 2" key="1">
    <citation type="journal article" date="2024" name="G3 (Bethesda)">
        <title>Genome assembly of Hibiscus sabdariffa L. provides insights into metabolisms of medicinal natural products.</title>
        <authorList>
            <person name="Kim T."/>
        </authorList>
    </citation>
    <scope>NUCLEOTIDE SEQUENCE [LARGE SCALE GENOMIC DNA]</scope>
    <source>
        <strain evidence="1">TK-2024</strain>
        <tissue evidence="1">Old leaves</tissue>
    </source>
</reference>
<dbReference type="Proteomes" id="UP001472677">
    <property type="component" value="Unassembled WGS sequence"/>
</dbReference>
<comment type="caution">
    <text evidence="1">The sequence shown here is derived from an EMBL/GenBank/DDBJ whole genome shotgun (WGS) entry which is preliminary data.</text>
</comment>
<protein>
    <submittedName>
        <fullName evidence="1">Uncharacterized protein</fullName>
    </submittedName>
</protein>
<dbReference type="EMBL" id="JBBPBM010000002">
    <property type="protein sequence ID" value="KAK8596779.1"/>
    <property type="molecule type" value="Genomic_DNA"/>
</dbReference>
<name>A0ABR2G978_9ROSI</name>
<evidence type="ECO:0000313" key="2">
    <source>
        <dbReference type="Proteomes" id="UP001472677"/>
    </source>
</evidence>